<dbReference type="CDD" id="cd07043">
    <property type="entry name" value="STAS_anti-anti-sigma_factors"/>
    <property type="match status" value="1"/>
</dbReference>
<evidence type="ECO:0000313" key="2">
    <source>
        <dbReference type="EMBL" id="OPC78021.1"/>
    </source>
</evidence>
<feature type="domain" description="STAS" evidence="1">
    <location>
        <begin position="20"/>
        <end position="113"/>
    </location>
</feature>
<dbReference type="Proteomes" id="UP000190037">
    <property type="component" value="Unassembled WGS sequence"/>
</dbReference>
<protein>
    <recommendedName>
        <fullName evidence="1">STAS domain-containing protein</fullName>
    </recommendedName>
</protein>
<dbReference type="InterPro" id="IPR002645">
    <property type="entry name" value="STAS_dom"/>
</dbReference>
<dbReference type="AlphaFoldDB" id="A0A1T3NMY5"/>
<keyword evidence="3" id="KW-1185">Reference proteome</keyword>
<accession>A0A1T3NMY5</accession>
<evidence type="ECO:0000313" key="3">
    <source>
        <dbReference type="Proteomes" id="UP000190037"/>
    </source>
</evidence>
<dbReference type="SUPFAM" id="SSF52091">
    <property type="entry name" value="SpoIIaa-like"/>
    <property type="match status" value="1"/>
</dbReference>
<name>A0A1T3NMY5_9ACTN</name>
<gene>
    <name evidence="2" type="ORF">B4N89_38040</name>
</gene>
<comment type="caution">
    <text evidence="2">The sequence shown here is derived from an EMBL/GenBank/DDBJ whole genome shotgun (WGS) entry which is preliminary data.</text>
</comment>
<dbReference type="InterPro" id="IPR058548">
    <property type="entry name" value="MlaB-like_STAS"/>
</dbReference>
<sequence length="113" mass="11815">MAMVYADGVLRVERVGPPSVVRLAGEVDADNCVHVRSALDAQRTGYAGDVCVDAAFLEFIDVAGVRTLVETAGRMPSGLSVVVRSASVELCDLVSLAGWDGAPGLVLEKAVQR</sequence>
<evidence type="ECO:0000259" key="1">
    <source>
        <dbReference type="PROSITE" id="PS50801"/>
    </source>
</evidence>
<dbReference type="STRING" id="159449.B4N89_38040"/>
<dbReference type="InterPro" id="IPR036513">
    <property type="entry name" value="STAS_dom_sf"/>
</dbReference>
<dbReference type="Gene3D" id="3.30.750.24">
    <property type="entry name" value="STAS domain"/>
    <property type="match status" value="1"/>
</dbReference>
<dbReference type="EMBL" id="MWQN01000003">
    <property type="protein sequence ID" value="OPC78021.1"/>
    <property type="molecule type" value="Genomic_DNA"/>
</dbReference>
<dbReference type="OrthoDB" id="116243at2"/>
<organism evidence="2 3">
    <name type="scientific">Embleya scabrispora</name>
    <dbReference type="NCBI Taxonomy" id="159449"/>
    <lineage>
        <taxon>Bacteria</taxon>
        <taxon>Bacillati</taxon>
        <taxon>Actinomycetota</taxon>
        <taxon>Actinomycetes</taxon>
        <taxon>Kitasatosporales</taxon>
        <taxon>Streptomycetaceae</taxon>
        <taxon>Embleya</taxon>
    </lineage>
</organism>
<reference evidence="2 3" key="1">
    <citation type="submission" date="2017-03" db="EMBL/GenBank/DDBJ databases">
        <title>Draft genome sequence of Streptomyces scabrisporus NF3, endophyte isolated from Amphipterygium adstringens.</title>
        <authorList>
            <person name="Vazquez M."/>
            <person name="Ceapa C.D."/>
            <person name="Rodriguez Luna D."/>
            <person name="Sanchez Esquivel S."/>
        </authorList>
    </citation>
    <scope>NUCLEOTIDE SEQUENCE [LARGE SCALE GENOMIC DNA]</scope>
    <source>
        <strain evidence="2 3">NF3</strain>
    </source>
</reference>
<proteinExistence type="predicted"/>
<dbReference type="PROSITE" id="PS50801">
    <property type="entry name" value="STAS"/>
    <property type="match status" value="1"/>
</dbReference>
<dbReference type="Pfam" id="PF13466">
    <property type="entry name" value="STAS_2"/>
    <property type="match status" value="1"/>
</dbReference>